<evidence type="ECO:0000313" key="7">
    <source>
        <dbReference type="EnsemblMetazoa" id="CLYHEMP019303.6"/>
    </source>
</evidence>
<feature type="signal peptide" evidence="5">
    <location>
        <begin position="1"/>
        <end position="30"/>
    </location>
</feature>
<keyword evidence="5" id="KW-0732">Signal</keyword>
<dbReference type="GO" id="GO:0016020">
    <property type="term" value="C:membrane"/>
    <property type="evidence" value="ECO:0007669"/>
    <property type="project" value="UniProtKB-SubCell"/>
</dbReference>
<accession>A0A7M5X9G0</accession>
<feature type="domain" description="MANSC" evidence="6">
    <location>
        <begin position="169"/>
        <end position="242"/>
    </location>
</feature>
<organism evidence="7 8">
    <name type="scientific">Clytia hemisphaerica</name>
    <dbReference type="NCBI Taxonomy" id="252671"/>
    <lineage>
        <taxon>Eukaryota</taxon>
        <taxon>Metazoa</taxon>
        <taxon>Cnidaria</taxon>
        <taxon>Hydrozoa</taxon>
        <taxon>Hydroidolina</taxon>
        <taxon>Leptothecata</taxon>
        <taxon>Obeliida</taxon>
        <taxon>Clytiidae</taxon>
        <taxon>Clytia</taxon>
    </lineage>
</organism>
<dbReference type="InterPro" id="IPR013980">
    <property type="entry name" value="MANSC_dom"/>
</dbReference>
<dbReference type="Pfam" id="PF23597">
    <property type="entry name" value="KIAA0319_N"/>
    <property type="match status" value="1"/>
</dbReference>
<dbReference type="InterPro" id="IPR029865">
    <property type="entry name" value="KIAA0319-like"/>
</dbReference>
<sequence length="290" mass="31531">MLNCKVRFKPALLAWRLTILLLLGIGDVYAQKCTIDSIKVGYSLKNGLDTENVKLLGDDLEFEGCRKLCCKSQIFQYGLHDGSKCFGIHCQGNADPHCTLMEDGNAVFSIFALKREGSSSAQDLNEKENEKMEISNNSTSLSSSNTTKGDAKSSEASLATPVLAEPKKHSCNAGKIIYNATLRLGMHSGMFTKLGRVNSMDDCIERCCKSSNADVAYKLGSFCFAVKCKTREMCKPSPTMFSDITSLNLNPAISFLNQDKMPLSVVGSNEGTCSDSPITYNVTLRGGIHA</sequence>
<keyword evidence="2" id="KW-0472">Membrane</keyword>
<proteinExistence type="predicted"/>
<feature type="compositionally biased region" description="Low complexity" evidence="4">
    <location>
        <begin position="135"/>
        <end position="147"/>
    </location>
</feature>
<keyword evidence="3" id="KW-0325">Glycoprotein</keyword>
<dbReference type="GO" id="GO:0031410">
    <property type="term" value="C:cytoplasmic vesicle"/>
    <property type="evidence" value="ECO:0007669"/>
    <property type="project" value="TreeGrafter"/>
</dbReference>
<protein>
    <recommendedName>
        <fullName evidence="6">MANSC domain-containing protein</fullName>
    </recommendedName>
</protein>
<evidence type="ECO:0000256" key="2">
    <source>
        <dbReference type="ARBA" id="ARBA00023136"/>
    </source>
</evidence>
<dbReference type="PANTHER" id="PTHR46182">
    <property type="entry name" value="FI19480P1"/>
    <property type="match status" value="1"/>
</dbReference>
<feature type="compositionally biased region" description="Basic and acidic residues" evidence="4">
    <location>
        <begin position="124"/>
        <end position="133"/>
    </location>
</feature>
<evidence type="ECO:0000313" key="8">
    <source>
        <dbReference type="Proteomes" id="UP000594262"/>
    </source>
</evidence>
<dbReference type="OrthoDB" id="536372at2759"/>
<evidence type="ECO:0000256" key="3">
    <source>
        <dbReference type="ARBA" id="ARBA00023180"/>
    </source>
</evidence>
<feature type="region of interest" description="Disordered" evidence="4">
    <location>
        <begin position="121"/>
        <end position="152"/>
    </location>
</feature>
<name>A0A7M5X9G0_9CNID</name>
<evidence type="ECO:0000259" key="6">
    <source>
        <dbReference type="Pfam" id="PF23597"/>
    </source>
</evidence>
<dbReference type="PANTHER" id="PTHR46182:SF2">
    <property type="entry name" value="FI19480P1"/>
    <property type="match status" value="1"/>
</dbReference>
<reference evidence="7" key="1">
    <citation type="submission" date="2021-01" db="UniProtKB">
        <authorList>
            <consortium name="EnsemblMetazoa"/>
        </authorList>
    </citation>
    <scope>IDENTIFICATION</scope>
</reference>
<evidence type="ECO:0000256" key="4">
    <source>
        <dbReference type="SAM" id="MobiDB-lite"/>
    </source>
</evidence>
<comment type="subcellular location">
    <subcellularLocation>
        <location evidence="1">Membrane</location>
    </subcellularLocation>
</comment>
<dbReference type="EnsemblMetazoa" id="CLYHEMT019303.6">
    <property type="protein sequence ID" value="CLYHEMP019303.6"/>
    <property type="gene ID" value="CLYHEMG019303"/>
</dbReference>
<dbReference type="AlphaFoldDB" id="A0A7M5X9G0"/>
<keyword evidence="8" id="KW-1185">Reference proteome</keyword>
<evidence type="ECO:0000256" key="1">
    <source>
        <dbReference type="ARBA" id="ARBA00004370"/>
    </source>
</evidence>
<evidence type="ECO:0000256" key="5">
    <source>
        <dbReference type="SAM" id="SignalP"/>
    </source>
</evidence>
<dbReference type="Proteomes" id="UP000594262">
    <property type="component" value="Unplaced"/>
</dbReference>
<dbReference type="GO" id="GO:0001764">
    <property type="term" value="P:neuron migration"/>
    <property type="evidence" value="ECO:0007669"/>
    <property type="project" value="TreeGrafter"/>
</dbReference>
<feature type="chain" id="PRO_5029448654" description="MANSC domain-containing protein" evidence="5">
    <location>
        <begin position="31"/>
        <end position="290"/>
    </location>
</feature>